<evidence type="ECO:0000313" key="2">
    <source>
        <dbReference type="EMBL" id="DAF55461.1"/>
    </source>
</evidence>
<evidence type="ECO:0000256" key="1">
    <source>
        <dbReference type="SAM" id="MobiDB-lite"/>
    </source>
</evidence>
<accession>A0A8S5SWL4</accession>
<organism evidence="2">
    <name type="scientific">Podoviridae sp. ctgFL11</name>
    <dbReference type="NCBI Taxonomy" id="2827744"/>
    <lineage>
        <taxon>Viruses</taxon>
        <taxon>Duplodnaviria</taxon>
        <taxon>Heunggongvirae</taxon>
        <taxon>Uroviricota</taxon>
        <taxon>Caudoviricetes</taxon>
    </lineage>
</organism>
<reference evidence="2" key="1">
    <citation type="journal article" date="2021" name="Proc. Natl. Acad. Sci. U.S.A.">
        <title>A Catalog of Tens of Thousands of Viruses from Human Metagenomes Reveals Hidden Associations with Chronic Diseases.</title>
        <authorList>
            <person name="Tisza M.J."/>
            <person name="Buck C.B."/>
        </authorList>
    </citation>
    <scope>NUCLEOTIDE SEQUENCE</scope>
    <source>
        <strain evidence="2">CtgFL11</strain>
    </source>
</reference>
<proteinExistence type="predicted"/>
<name>A0A8S5SWL4_9CAUD</name>
<sequence>MEEEKKKYTPSARVEQARQEAQASDGKRPGEYTSQWQRQLDAAMEKILNREKFSYNLNGDALYRQYKDQAIRNGRLAMQDTLGQAAAMTGGYGSSYGQTAAQQAYRRQMSDLGDKASALYDKARAEYDRQGDADKEHYDLLLRRENSSQNQYKQNLAAWQAENQRLWSRYDQEQKTDYAAYRDEIGDSQWLREFEEAQRQFEEKLRRRYGR</sequence>
<protein>
    <submittedName>
        <fullName evidence="2">Uncharacterized protein</fullName>
    </submittedName>
</protein>
<feature type="region of interest" description="Disordered" evidence="1">
    <location>
        <begin position="1"/>
        <end position="35"/>
    </location>
</feature>
<dbReference type="EMBL" id="BK032692">
    <property type="protein sequence ID" value="DAF55461.1"/>
    <property type="molecule type" value="Genomic_DNA"/>
</dbReference>